<evidence type="ECO:0000313" key="3">
    <source>
        <dbReference type="Proteomes" id="UP001201463"/>
    </source>
</evidence>
<proteinExistence type="predicted"/>
<dbReference type="RefSeq" id="WP_233392080.1">
    <property type="nucleotide sequence ID" value="NZ_JAJTWT010000004.1"/>
</dbReference>
<reference evidence="2 3" key="1">
    <citation type="submission" date="2021-12" db="EMBL/GenBank/DDBJ databases">
        <title>Genome seq of p7.</title>
        <authorList>
            <person name="Seo T."/>
        </authorList>
    </citation>
    <scope>NUCLEOTIDE SEQUENCE [LARGE SCALE GENOMIC DNA]</scope>
    <source>
        <strain evidence="2 3">P7</strain>
    </source>
</reference>
<comment type="caution">
    <text evidence="2">The sequence shown here is derived from an EMBL/GenBank/DDBJ whole genome shotgun (WGS) entry which is preliminary data.</text>
</comment>
<dbReference type="InterPro" id="IPR042099">
    <property type="entry name" value="ANL_N_sf"/>
</dbReference>
<dbReference type="PANTHER" id="PTHR36932">
    <property type="entry name" value="CAPSULAR POLYSACCHARIDE BIOSYNTHESIS PROTEIN"/>
    <property type="match status" value="1"/>
</dbReference>
<evidence type="ECO:0000313" key="2">
    <source>
        <dbReference type="EMBL" id="MCE4537841.1"/>
    </source>
</evidence>
<dbReference type="SUPFAM" id="SSF56801">
    <property type="entry name" value="Acetyl-CoA synthetase-like"/>
    <property type="match status" value="1"/>
</dbReference>
<dbReference type="PANTHER" id="PTHR36932:SF1">
    <property type="entry name" value="CAPSULAR POLYSACCHARIDE BIOSYNTHESIS PROTEIN"/>
    <property type="match status" value="1"/>
</dbReference>
<name>A0ABS8XG83_9BURK</name>
<feature type="domain" description="AMP-dependent synthetase/ligase" evidence="1">
    <location>
        <begin position="205"/>
        <end position="313"/>
    </location>
</feature>
<keyword evidence="3" id="KW-1185">Reference proteome</keyword>
<sequence length="461" mass="49911">MFSPFDALQTCATAADVALASHADAAALAMRQRRRLGELLAHAARHSTLYGGVLRGHDLGAPMQTLQRLPVQHRAELMRRFDDWVTDPALRLPALHRFMAERGTIGTPFAGRYIVWESSGSSGEPGVFVQDAFAMAAYDALEGLRRSQLRPARSPLDPWFGGTIAFVGATDGHFASTVSMERLRRLNPWLRQRLRGLSFLQPLPQLVERLQALAPAAIATYPSMAVLLAEEHRAGRLTHAPREVWTGGETLSAAARRHIEQAFGAPVVNSYGASEFLTLASECGAGQMHLNSDWVILEPVDADGRPVPPGEMGATTLLTHLANHVQPLIRYDLGDRVRLRPGRCACGSHLPAVDVLGRDDDTLHLELPGRRPVPVVPLAIATVLEEEAGLFDFQLLQQGPAELLLSTGLPASLARPRLARARQALGDFLSTQGAPGVRIHCRSGAPCPRGRSGKAKRVVGL</sequence>
<dbReference type="Gene3D" id="3.40.50.12780">
    <property type="entry name" value="N-terminal domain of ligase-like"/>
    <property type="match status" value="1"/>
</dbReference>
<keyword evidence="2" id="KW-0436">Ligase</keyword>
<gene>
    <name evidence="2" type="ORF">LXT12_11325</name>
</gene>
<evidence type="ECO:0000259" key="1">
    <source>
        <dbReference type="Pfam" id="PF00501"/>
    </source>
</evidence>
<dbReference type="EMBL" id="JAJTWT010000004">
    <property type="protein sequence ID" value="MCE4537841.1"/>
    <property type="molecule type" value="Genomic_DNA"/>
</dbReference>
<dbReference type="GO" id="GO:0016874">
    <property type="term" value="F:ligase activity"/>
    <property type="evidence" value="ECO:0007669"/>
    <property type="project" value="UniProtKB-KW"/>
</dbReference>
<accession>A0ABS8XG83</accession>
<protein>
    <submittedName>
        <fullName evidence="2">Phenylacetate--CoA ligase family protein</fullName>
    </submittedName>
</protein>
<dbReference type="InterPro" id="IPR000873">
    <property type="entry name" value="AMP-dep_synth/lig_dom"/>
</dbReference>
<dbReference type="InterPro" id="IPR053158">
    <property type="entry name" value="CapK_Type1_Caps_Biosynth"/>
</dbReference>
<dbReference type="Pfam" id="PF00501">
    <property type="entry name" value="AMP-binding"/>
    <property type="match status" value="1"/>
</dbReference>
<organism evidence="2 3">
    <name type="scientific">Pelomonas caseinilytica</name>
    <dbReference type="NCBI Taxonomy" id="2906763"/>
    <lineage>
        <taxon>Bacteria</taxon>
        <taxon>Pseudomonadati</taxon>
        <taxon>Pseudomonadota</taxon>
        <taxon>Betaproteobacteria</taxon>
        <taxon>Burkholderiales</taxon>
        <taxon>Sphaerotilaceae</taxon>
        <taxon>Roseateles</taxon>
    </lineage>
</organism>
<dbReference type="Proteomes" id="UP001201463">
    <property type="component" value="Unassembled WGS sequence"/>
</dbReference>